<evidence type="ECO:0000256" key="8">
    <source>
        <dbReference type="SAM" id="Phobius"/>
    </source>
</evidence>
<dbReference type="SUPFAM" id="SSF55785">
    <property type="entry name" value="PYP-like sensor domain (PAS domain)"/>
    <property type="match status" value="1"/>
</dbReference>
<dbReference type="InterPro" id="IPR000014">
    <property type="entry name" value="PAS"/>
</dbReference>
<dbReference type="InterPro" id="IPR035965">
    <property type="entry name" value="PAS-like_dom_sf"/>
</dbReference>
<accession>A0A549YIV5</accession>
<dbReference type="PANTHER" id="PTHR23515">
    <property type="entry name" value="HIGH-AFFINITY NITRATE TRANSPORTER 2.3"/>
    <property type="match status" value="1"/>
</dbReference>
<organism evidence="11 12">
    <name type="scientific">Lentibacillus cibarius</name>
    <dbReference type="NCBI Taxonomy" id="2583219"/>
    <lineage>
        <taxon>Bacteria</taxon>
        <taxon>Bacillati</taxon>
        <taxon>Bacillota</taxon>
        <taxon>Bacilli</taxon>
        <taxon>Bacillales</taxon>
        <taxon>Bacillaceae</taxon>
        <taxon>Lentibacillus</taxon>
    </lineage>
</organism>
<dbReference type="RefSeq" id="WP_142790894.1">
    <property type="nucleotide sequence ID" value="NZ_VJMZ01000001.1"/>
</dbReference>
<evidence type="ECO:0000256" key="6">
    <source>
        <dbReference type="ARBA" id="ARBA00023063"/>
    </source>
</evidence>
<dbReference type="InterPro" id="IPR001610">
    <property type="entry name" value="PAC"/>
</dbReference>
<evidence type="ECO:0000256" key="1">
    <source>
        <dbReference type="ARBA" id="ARBA00004651"/>
    </source>
</evidence>
<keyword evidence="6" id="KW-0534">Nitrate assimilation</keyword>
<feature type="transmembrane region" description="Helical" evidence="8">
    <location>
        <begin position="268"/>
        <end position="286"/>
    </location>
</feature>
<dbReference type="InterPro" id="IPR020846">
    <property type="entry name" value="MFS_dom"/>
</dbReference>
<evidence type="ECO:0000313" key="12">
    <source>
        <dbReference type="Proteomes" id="UP000319280"/>
    </source>
</evidence>
<comment type="caution">
    <text evidence="11">The sequence shown here is derived from an EMBL/GenBank/DDBJ whole genome shotgun (WGS) entry which is preliminary data.</text>
</comment>
<dbReference type="InterPro" id="IPR036259">
    <property type="entry name" value="MFS_trans_sf"/>
</dbReference>
<feature type="transmembrane region" description="Helical" evidence="8">
    <location>
        <begin position="43"/>
        <end position="61"/>
    </location>
</feature>
<dbReference type="Pfam" id="PF13426">
    <property type="entry name" value="PAS_9"/>
    <property type="match status" value="1"/>
</dbReference>
<proteinExistence type="inferred from homology"/>
<keyword evidence="3" id="KW-0813">Transport</keyword>
<feature type="domain" description="Major facilitator superfamily (MFS) profile" evidence="10">
    <location>
        <begin position="6"/>
        <end position="381"/>
    </location>
</feature>
<dbReference type="Gene3D" id="1.20.1250.20">
    <property type="entry name" value="MFS general substrate transporter like domains"/>
    <property type="match status" value="1"/>
</dbReference>
<dbReference type="GO" id="GO:0042128">
    <property type="term" value="P:nitrate assimilation"/>
    <property type="evidence" value="ECO:0007669"/>
    <property type="project" value="UniProtKB-KW"/>
</dbReference>
<dbReference type="SMART" id="SM00091">
    <property type="entry name" value="PAS"/>
    <property type="match status" value="1"/>
</dbReference>
<keyword evidence="7 8" id="KW-0472">Membrane</keyword>
<comment type="similarity">
    <text evidence="2">Belongs to the major facilitator superfamily. Nitrate/nitrite porter (TC 2.A.1.8) family.</text>
</comment>
<evidence type="ECO:0000256" key="3">
    <source>
        <dbReference type="ARBA" id="ARBA00022448"/>
    </source>
</evidence>
<protein>
    <submittedName>
        <fullName evidence="11">MFS transporter</fullName>
    </submittedName>
</protein>
<reference evidence="11 12" key="1">
    <citation type="submission" date="2019-07" db="EMBL/GenBank/DDBJ databases">
        <title>Genomic analysis of Lentibacillus sp. NKC851-2.</title>
        <authorList>
            <person name="Oh Y.J."/>
        </authorList>
    </citation>
    <scope>NUCLEOTIDE SEQUENCE [LARGE SCALE GENOMIC DNA]</scope>
    <source>
        <strain evidence="11 12">NKC851-2</strain>
    </source>
</reference>
<dbReference type="CDD" id="cd17341">
    <property type="entry name" value="MFS_NRT2_like"/>
    <property type="match status" value="1"/>
</dbReference>
<keyword evidence="5 8" id="KW-1133">Transmembrane helix</keyword>
<dbReference type="SUPFAM" id="SSF103473">
    <property type="entry name" value="MFS general substrate transporter"/>
    <property type="match status" value="1"/>
</dbReference>
<evidence type="ECO:0000256" key="7">
    <source>
        <dbReference type="ARBA" id="ARBA00023136"/>
    </source>
</evidence>
<dbReference type="AlphaFoldDB" id="A0A549YIV5"/>
<feature type="transmembrane region" description="Helical" evidence="8">
    <location>
        <begin position="133"/>
        <end position="157"/>
    </location>
</feature>
<evidence type="ECO:0000313" key="11">
    <source>
        <dbReference type="EMBL" id="TRM11822.1"/>
    </source>
</evidence>
<feature type="transmembrane region" description="Helical" evidence="8">
    <location>
        <begin position="12"/>
        <end position="31"/>
    </location>
</feature>
<keyword evidence="4 8" id="KW-0812">Transmembrane</keyword>
<dbReference type="CDD" id="cd00130">
    <property type="entry name" value="PAS"/>
    <property type="match status" value="1"/>
</dbReference>
<feature type="transmembrane region" description="Helical" evidence="8">
    <location>
        <begin position="324"/>
        <end position="349"/>
    </location>
</feature>
<dbReference type="GO" id="GO:0005886">
    <property type="term" value="C:plasma membrane"/>
    <property type="evidence" value="ECO:0007669"/>
    <property type="project" value="UniProtKB-SubCell"/>
</dbReference>
<sequence length="501" mass="55080">MNKPNLQLSLQSLSLIAGFMVWVLISSLMPIINEEVQLTSGQLSFVTAVPVILGSVLRVPLGFYTNRFGAKNMFILSFIVLLFPVFYLSIADSFFDLILSGLFLGVGGATFSIGVTSLPKYYSKDKHGFVNGIYALGNAGTAITTFGAPVIASSIGWENTVRLYLVLLLVFIVFNFFLGDKNEAKEKVSMVEQLKSVYRNQILWFLSLFYFITFGAFVAFTVYLPNFLVDNYGLTPGDAGLRTAGFIVLATLIRPVGGFLADKLNAHIILMIIFLGISASGVLLSFTPTIELYTVGTLSVAVFAGIGNGTVFKLVPLHFSKQAGVVNGIVAAIGGLGGFFPPIVLSTVFNLTGHYAIGFMALSEFALVSFVIVVYMYYQDRLSLERKIIEGTAEGIMITDKHAIIQDVNPAFTRITGYEEEEAIGKKPSILSSGKHDKSFYEKMWQTIHEQGYWEGEIWNKRKSGEIYVEWLTISQLNNDKGNPQYYVGTMSDISAAKDDI</sequence>
<feature type="transmembrane region" description="Helical" evidence="8">
    <location>
        <begin position="292"/>
        <end position="312"/>
    </location>
</feature>
<keyword evidence="12" id="KW-1185">Reference proteome</keyword>
<evidence type="ECO:0000259" key="9">
    <source>
        <dbReference type="PROSITE" id="PS50112"/>
    </source>
</evidence>
<gene>
    <name evidence="11" type="ORF">FH966_09095</name>
</gene>
<dbReference type="PROSITE" id="PS50850">
    <property type="entry name" value="MFS"/>
    <property type="match status" value="1"/>
</dbReference>
<evidence type="ECO:0000259" key="10">
    <source>
        <dbReference type="PROSITE" id="PS50850"/>
    </source>
</evidence>
<comment type="subcellular location">
    <subcellularLocation>
        <location evidence="1">Cell membrane</location>
        <topology evidence="1">Multi-pass membrane protein</topology>
    </subcellularLocation>
</comment>
<dbReference type="Proteomes" id="UP000319280">
    <property type="component" value="Unassembled WGS sequence"/>
</dbReference>
<dbReference type="InterPro" id="IPR044772">
    <property type="entry name" value="NO3_transporter"/>
</dbReference>
<feature type="transmembrane region" description="Helical" evidence="8">
    <location>
        <begin position="73"/>
        <end position="91"/>
    </location>
</feature>
<dbReference type="EMBL" id="VJMZ01000001">
    <property type="protein sequence ID" value="TRM11822.1"/>
    <property type="molecule type" value="Genomic_DNA"/>
</dbReference>
<feature type="transmembrane region" description="Helical" evidence="8">
    <location>
        <begin position="97"/>
        <end position="121"/>
    </location>
</feature>
<name>A0A549YIV5_9BACI</name>
<feature type="transmembrane region" description="Helical" evidence="8">
    <location>
        <begin position="355"/>
        <end position="378"/>
    </location>
</feature>
<evidence type="ECO:0000256" key="2">
    <source>
        <dbReference type="ARBA" id="ARBA00008432"/>
    </source>
</evidence>
<feature type="transmembrane region" description="Helical" evidence="8">
    <location>
        <begin position="202"/>
        <end position="224"/>
    </location>
</feature>
<feature type="transmembrane region" description="Helical" evidence="8">
    <location>
        <begin position="244"/>
        <end position="261"/>
    </location>
</feature>
<dbReference type="PROSITE" id="PS50112">
    <property type="entry name" value="PAS"/>
    <property type="match status" value="1"/>
</dbReference>
<feature type="domain" description="PAS" evidence="9">
    <location>
        <begin position="381"/>
        <end position="426"/>
    </location>
</feature>
<dbReference type="SMART" id="SM00086">
    <property type="entry name" value="PAC"/>
    <property type="match status" value="1"/>
</dbReference>
<dbReference type="Gene3D" id="3.30.450.20">
    <property type="entry name" value="PAS domain"/>
    <property type="match status" value="1"/>
</dbReference>
<dbReference type="InterPro" id="IPR011701">
    <property type="entry name" value="MFS"/>
</dbReference>
<dbReference type="NCBIfam" id="TIGR00229">
    <property type="entry name" value="sensory_box"/>
    <property type="match status" value="1"/>
</dbReference>
<dbReference type="Pfam" id="PF07690">
    <property type="entry name" value="MFS_1"/>
    <property type="match status" value="1"/>
</dbReference>
<feature type="transmembrane region" description="Helical" evidence="8">
    <location>
        <begin position="163"/>
        <end position="181"/>
    </location>
</feature>
<dbReference type="GO" id="GO:0015112">
    <property type="term" value="F:nitrate transmembrane transporter activity"/>
    <property type="evidence" value="ECO:0007669"/>
    <property type="project" value="InterPro"/>
</dbReference>
<evidence type="ECO:0000256" key="5">
    <source>
        <dbReference type="ARBA" id="ARBA00022989"/>
    </source>
</evidence>
<evidence type="ECO:0000256" key="4">
    <source>
        <dbReference type="ARBA" id="ARBA00022692"/>
    </source>
</evidence>